<evidence type="ECO:0000256" key="4">
    <source>
        <dbReference type="SAM" id="SignalP"/>
    </source>
</evidence>
<keyword evidence="4" id="KW-0732">Signal</keyword>
<feature type="transmembrane region" description="Helical" evidence="3">
    <location>
        <begin position="389"/>
        <end position="410"/>
    </location>
</feature>
<protein>
    <submittedName>
        <fullName evidence="6">Beta-lactamase family protein</fullName>
    </submittedName>
</protein>
<accession>A0A9Q4FYF0</accession>
<keyword evidence="3" id="KW-1133">Transmembrane helix</keyword>
<reference evidence="6" key="1">
    <citation type="submission" date="2020-06" db="EMBL/GenBank/DDBJ databases">
        <title>Insight into the genomes of haloalkaliphilic bacilli from Kenyan soda lakes.</title>
        <authorList>
            <person name="Mwirichia R."/>
            <person name="Villamizar G.C."/>
            <person name="Poehlein A."/>
            <person name="Mugweru J."/>
            <person name="Kipnyargis A."/>
            <person name="Kiplimo D."/>
            <person name="Orwa P."/>
            <person name="Daniel R."/>
        </authorList>
    </citation>
    <scope>NUCLEOTIDE SEQUENCE</scope>
    <source>
        <strain evidence="6">B1096_S55</strain>
    </source>
</reference>
<comment type="subcellular location">
    <subcellularLocation>
        <location evidence="1">Membrane</location>
    </subcellularLocation>
</comment>
<dbReference type="InterPro" id="IPR001466">
    <property type="entry name" value="Beta-lactam-related"/>
</dbReference>
<organism evidence="6 7">
    <name type="scientific">Salipaludibacillus agaradhaerens</name>
    <name type="common">Bacillus agaradhaerens</name>
    <dbReference type="NCBI Taxonomy" id="76935"/>
    <lineage>
        <taxon>Bacteria</taxon>
        <taxon>Bacillati</taxon>
        <taxon>Bacillota</taxon>
        <taxon>Bacilli</taxon>
        <taxon>Bacillales</taxon>
        <taxon>Bacillaceae</taxon>
    </lineage>
</organism>
<feature type="transmembrane region" description="Helical" evidence="3">
    <location>
        <begin position="474"/>
        <end position="496"/>
    </location>
</feature>
<dbReference type="AlphaFoldDB" id="A0A9Q4FYF0"/>
<keyword evidence="3" id="KW-0812">Transmembrane</keyword>
<dbReference type="SUPFAM" id="SSF56601">
    <property type="entry name" value="beta-lactamase/transpeptidase-like"/>
    <property type="match status" value="1"/>
</dbReference>
<dbReference type="InterPro" id="IPR012338">
    <property type="entry name" value="Beta-lactam/transpept-like"/>
</dbReference>
<evidence type="ECO:0000256" key="1">
    <source>
        <dbReference type="ARBA" id="ARBA00004370"/>
    </source>
</evidence>
<keyword evidence="2 3" id="KW-0472">Membrane</keyword>
<gene>
    <name evidence="6" type="ORF">HXA33_13645</name>
</gene>
<dbReference type="Proteomes" id="UP001057753">
    <property type="component" value="Unassembled WGS sequence"/>
</dbReference>
<feature type="signal peptide" evidence="4">
    <location>
        <begin position="1"/>
        <end position="25"/>
    </location>
</feature>
<feature type="transmembrane region" description="Helical" evidence="3">
    <location>
        <begin position="431"/>
        <end position="454"/>
    </location>
</feature>
<dbReference type="EMBL" id="JABXYM010000001">
    <property type="protein sequence ID" value="MCR6097590.1"/>
    <property type="molecule type" value="Genomic_DNA"/>
</dbReference>
<dbReference type="Pfam" id="PF00144">
    <property type="entry name" value="Beta-lactamase"/>
    <property type="match status" value="1"/>
</dbReference>
<dbReference type="Gene3D" id="3.40.710.10">
    <property type="entry name" value="DD-peptidase/beta-lactamase superfamily"/>
    <property type="match status" value="1"/>
</dbReference>
<evidence type="ECO:0000313" key="6">
    <source>
        <dbReference type="EMBL" id="MCR6097590.1"/>
    </source>
</evidence>
<dbReference type="GO" id="GO:0016020">
    <property type="term" value="C:membrane"/>
    <property type="evidence" value="ECO:0007669"/>
    <property type="project" value="UniProtKB-SubCell"/>
</dbReference>
<evidence type="ECO:0000259" key="5">
    <source>
        <dbReference type="Pfam" id="PF00144"/>
    </source>
</evidence>
<evidence type="ECO:0000313" key="7">
    <source>
        <dbReference type="Proteomes" id="UP001057753"/>
    </source>
</evidence>
<dbReference type="PANTHER" id="PTHR46825">
    <property type="entry name" value="D-ALANYL-D-ALANINE-CARBOXYPEPTIDASE/ENDOPEPTIDASE AMPH"/>
    <property type="match status" value="1"/>
</dbReference>
<feature type="domain" description="Beta-lactamase-related" evidence="5">
    <location>
        <begin position="41"/>
        <end position="356"/>
    </location>
</feature>
<evidence type="ECO:0000256" key="3">
    <source>
        <dbReference type="SAM" id="Phobius"/>
    </source>
</evidence>
<comment type="caution">
    <text evidence="6">The sequence shown here is derived from an EMBL/GenBank/DDBJ whole genome shotgun (WGS) entry which is preliminary data.</text>
</comment>
<keyword evidence="7" id="KW-1185">Reference proteome</keyword>
<dbReference type="InterPro" id="IPR050491">
    <property type="entry name" value="AmpC-like"/>
</dbReference>
<proteinExistence type="predicted"/>
<evidence type="ECO:0000256" key="2">
    <source>
        <dbReference type="ARBA" id="ARBA00023136"/>
    </source>
</evidence>
<sequence length="508" mass="57497">MRTKKVFTFIMFVSLLLSSSLEISAATSEVDISNENIEEVEEFIQKQMEKGNIPGLSVTIVKEDETVYQKGFGYADIDNDREITPDTLFELGSTSKAFTALGVLTLVDNGTIDIDAPITDYIPWLSMTYNGEEATVTVRDILYQTSGIPFNTISDIPISDGENAIEDTVKTLVGVELDSMPGEKFQYATINYDILGLLIEKTSGIKYEEFITKNILNPMGLNNTYMYRNEFEKDRMAQGYKQLFTEPRLYHAPSYEGNKPAGYIITNSKDMEKWLKIQLGVLKESTFSNRVIEESHIANRRVEPLQDGSSYASGWFVYQKGGVEISHGGNNPNYSSFILFRPEEKIGVAVLSNINSAYVENIGHGINRILLDEDNNSSNIKDLNMIADYIAIAIISVSIMVITAVLWLTIKVLKELKAKRRFIDKKGKRGILKVLTSIIMMMILTYGIYLIPYLLYRGVDWEFIFVWLPSSIKWALYLGYPCLWLVYSYSLLINFVKKRDEPVGVIVS</sequence>
<feature type="chain" id="PRO_5040323170" evidence="4">
    <location>
        <begin position="26"/>
        <end position="508"/>
    </location>
</feature>
<dbReference type="PANTHER" id="PTHR46825:SF11">
    <property type="entry name" value="PENICILLIN-BINDING PROTEIN 4"/>
    <property type="match status" value="1"/>
</dbReference>
<name>A0A9Q4FYF0_SALAG</name>